<gene>
    <name evidence="3" type="ORF">Bca52824_020794</name>
</gene>
<evidence type="ECO:0000259" key="2">
    <source>
        <dbReference type="Pfam" id="PF14111"/>
    </source>
</evidence>
<dbReference type="AlphaFoldDB" id="A0A8X7VUY0"/>
<reference evidence="3 4" key="1">
    <citation type="submission" date="2020-02" db="EMBL/GenBank/DDBJ databases">
        <authorList>
            <person name="Ma Q."/>
            <person name="Huang Y."/>
            <person name="Song X."/>
            <person name="Pei D."/>
        </authorList>
    </citation>
    <scope>NUCLEOTIDE SEQUENCE [LARGE SCALE GENOMIC DNA]</scope>
    <source>
        <strain evidence="3">Sxm20200214</strain>
        <tissue evidence="3">Leaf</tissue>
    </source>
</reference>
<keyword evidence="4" id="KW-1185">Reference proteome</keyword>
<feature type="compositionally biased region" description="Basic and acidic residues" evidence="1">
    <location>
        <begin position="229"/>
        <end position="252"/>
    </location>
</feature>
<dbReference type="PANTHER" id="PTHR31286:SF132">
    <property type="entry name" value="DUF4283 DOMAIN-CONTAINING PROTEIN"/>
    <property type="match status" value="1"/>
</dbReference>
<dbReference type="OrthoDB" id="1108329at2759"/>
<proteinExistence type="predicted"/>
<dbReference type="Proteomes" id="UP000886595">
    <property type="component" value="Unassembled WGS sequence"/>
</dbReference>
<feature type="region of interest" description="Disordered" evidence="1">
    <location>
        <begin position="525"/>
        <end position="686"/>
    </location>
</feature>
<feature type="domain" description="DUF4283" evidence="2">
    <location>
        <begin position="36"/>
        <end position="118"/>
    </location>
</feature>
<protein>
    <recommendedName>
        <fullName evidence="2">DUF4283 domain-containing protein</fullName>
    </recommendedName>
</protein>
<evidence type="ECO:0000313" key="4">
    <source>
        <dbReference type="Proteomes" id="UP000886595"/>
    </source>
</evidence>
<feature type="region of interest" description="Disordered" evidence="1">
    <location>
        <begin position="229"/>
        <end position="410"/>
    </location>
</feature>
<feature type="compositionally biased region" description="Low complexity" evidence="1">
    <location>
        <begin position="672"/>
        <end position="686"/>
    </location>
</feature>
<sequence>MSNILTNSASSLNQHQEEEDEDLVILPDVDNSELIAQFKLSLVGRLFNRDRRSVEALISLLPRPSIWDVEGRVRGLDLGNHRFQFDFECEADLLKVLSKRSCHFNKWSFSLERWTPHIGDTFPNTMAFWICDIGIPTHFWLDPIFKALGDRLGTVGPIEAKSAKFQVEINVDLPLKFALRARLPSGETVPVKLEYVNLHRWCLHCRHISHEADSCPELSENQRRDFKLAREADRDQENLSRKDFTRNGEPVRRLPSAETKSGMMQDRRPTAETHRDTRDSVWKRIDSRFNSRDEHRSDARPEHYPRGRERKVQNKESGDKQHQDKGVYNKRRYEESFSQSKKKENERRVGDGENLNRINAGADRAAGTSRVPSPLPLPDVSADSQRTISDHNMKPVNYRSSSPEHRRERPFMLSLSKRLTAEEKLKGKLPESGDTSDAASSAKKSLFLNSNQNLPAPVLPRATPLEPATNQKPMSWYEMTMEDEEEAIEAQLGQENQTLPKENLVNPELEMDAEKILEAEDWMDEEGAYDVDNDDLLDEEDLQEEDLGIPIPSPFGASESGVIPVREDVPCQMETSPPKKLASTGTSPLHRAGTPKRVSPSTSKKKKNSPSPLVAGLSLKKRNMMLGMGSPKEKTKKNGPTPAQEKDQNLPISKTVSPSYTGQKKAKELNAKSSKVGSSKPPKIPK</sequence>
<dbReference type="InterPro" id="IPR025558">
    <property type="entry name" value="DUF4283"/>
</dbReference>
<name>A0A8X7VUY0_BRACI</name>
<dbReference type="InterPro" id="IPR040256">
    <property type="entry name" value="At4g02000-like"/>
</dbReference>
<dbReference type="Pfam" id="PF14111">
    <property type="entry name" value="DUF4283"/>
    <property type="match status" value="1"/>
</dbReference>
<feature type="compositionally biased region" description="Polar residues" evidence="1">
    <location>
        <begin position="650"/>
        <end position="662"/>
    </location>
</feature>
<feature type="compositionally biased region" description="Acidic residues" evidence="1">
    <location>
        <begin position="525"/>
        <end position="547"/>
    </location>
</feature>
<evidence type="ECO:0000313" key="3">
    <source>
        <dbReference type="EMBL" id="KAG2317672.1"/>
    </source>
</evidence>
<accession>A0A8X7VUY0</accession>
<organism evidence="3 4">
    <name type="scientific">Brassica carinata</name>
    <name type="common">Ethiopian mustard</name>
    <name type="synonym">Abyssinian cabbage</name>
    <dbReference type="NCBI Taxonomy" id="52824"/>
    <lineage>
        <taxon>Eukaryota</taxon>
        <taxon>Viridiplantae</taxon>
        <taxon>Streptophyta</taxon>
        <taxon>Embryophyta</taxon>
        <taxon>Tracheophyta</taxon>
        <taxon>Spermatophyta</taxon>
        <taxon>Magnoliopsida</taxon>
        <taxon>eudicotyledons</taxon>
        <taxon>Gunneridae</taxon>
        <taxon>Pentapetalae</taxon>
        <taxon>rosids</taxon>
        <taxon>malvids</taxon>
        <taxon>Brassicales</taxon>
        <taxon>Brassicaceae</taxon>
        <taxon>Brassiceae</taxon>
        <taxon>Brassica</taxon>
    </lineage>
</organism>
<dbReference type="PANTHER" id="PTHR31286">
    <property type="entry name" value="GLYCINE-RICH CELL WALL STRUCTURAL PROTEIN 1.8-LIKE"/>
    <property type="match status" value="1"/>
</dbReference>
<feature type="compositionally biased region" description="Basic and acidic residues" evidence="1">
    <location>
        <begin position="265"/>
        <end position="351"/>
    </location>
</feature>
<evidence type="ECO:0000256" key="1">
    <source>
        <dbReference type="SAM" id="MobiDB-lite"/>
    </source>
</evidence>
<comment type="caution">
    <text evidence="3">The sequence shown here is derived from an EMBL/GenBank/DDBJ whole genome shotgun (WGS) entry which is preliminary data.</text>
</comment>
<dbReference type="EMBL" id="JAAMPC010000004">
    <property type="protein sequence ID" value="KAG2317672.1"/>
    <property type="molecule type" value="Genomic_DNA"/>
</dbReference>